<dbReference type="InterPro" id="IPR036390">
    <property type="entry name" value="WH_DNA-bd_sf"/>
</dbReference>
<comment type="caution">
    <text evidence="5">The sequence shown here is derived from an EMBL/GenBank/DDBJ whole genome shotgun (WGS) entry which is preliminary data.</text>
</comment>
<dbReference type="InterPro" id="IPR008920">
    <property type="entry name" value="TF_FadR/GntR_C"/>
</dbReference>
<feature type="domain" description="HTH gntR-type" evidence="4">
    <location>
        <begin position="13"/>
        <end position="80"/>
    </location>
</feature>
<dbReference type="InterPro" id="IPR000485">
    <property type="entry name" value="AsnC-type_HTH_dom"/>
</dbReference>
<reference evidence="5 6" key="1">
    <citation type="submission" date="2021-04" db="EMBL/GenBank/DDBJ databases">
        <title>Whole genome analysis of root endophytic bacterium Microbacterium paraoxydans ku-mp colonizing RP-bio226 rice variety.</title>
        <authorList>
            <person name="Ulaganathan K."/>
            <person name="Latha B."/>
        </authorList>
    </citation>
    <scope>NUCLEOTIDE SEQUENCE [LARGE SCALE GENOMIC DNA]</scope>
    <source>
        <strain evidence="6">ku-mp</strain>
    </source>
</reference>
<keyword evidence="6" id="KW-1185">Reference proteome</keyword>
<dbReference type="SUPFAM" id="SSF48008">
    <property type="entry name" value="GntR ligand-binding domain-like"/>
    <property type="match status" value="1"/>
</dbReference>
<evidence type="ECO:0000256" key="1">
    <source>
        <dbReference type="ARBA" id="ARBA00023015"/>
    </source>
</evidence>
<dbReference type="Pfam" id="PF00392">
    <property type="entry name" value="GntR"/>
    <property type="match status" value="1"/>
</dbReference>
<evidence type="ECO:0000256" key="3">
    <source>
        <dbReference type="ARBA" id="ARBA00023163"/>
    </source>
</evidence>
<evidence type="ECO:0000313" key="6">
    <source>
        <dbReference type="Proteomes" id="UP000678243"/>
    </source>
</evidence>
<dbReference type="PRINTS" id="PR00035">
    <property type="entry name" value="HTHGNTR"/>
</dbReference>
<protein>
    <submittedName>
        <fullName evidence="5">GntR family transcriptional regulator</fullName>
    </submittedName>
</protein>
<dbReference type="InterPro" id="IPR011711">
    <property type="entry name" value="GntR_C"/>
</dbReference>
<dbReference type="EMBL" id="JAGTUK010000002">
    <property type="protein sequence ID" value="MBS0024063.1"/>
    <property type="molecule type" value="Genomic_DNA"/>
</dbReference>
<dbReference type="SMART" id="SM00345">
    <property type="entry name" value="HTH_GNTR"/>
    <property type="match status" value="1"/>
</dbReference>
<dbReference type="Pfam" id="PF07729">
    <property type="entry name" value="FCD"/>
    <property type="match status" value="1"/>
</dbReference>
<dbReference type="Gene3D" id="1.20.120.530">
    <property type="entry name" value="GntR ligand-binding domain-like"/>
    <property type="match status" value="1"/>
</dbReference>
<sequence length="224" mass="24600">MTALSSLPSVPAASRRERVAEILREAITTGDLEPGQKLTELELAAQLGTSRAPVREALRQLEQEGLVVSYPYRGTEVLGVSQEEIENVLVPIRIALERFAFDKAMAVATDDDVAALNAIIDSMDEAASAGDLARLADDDIRFHEAIVVLSGQQHCLQIWRTIQPRVRAYFRRDANYYGDSHAVAEQHRELIRALQSGDSGHGLDAITEHIRTHFSSATAAEGDR</sequence>
<proteinExistence type="predicted"/>
<dbReference type="SUPFAM" id="SSF46785">
    <property type="entry name" value="Winged helix' DNA-binding domain"/>
    <property type="match status" value="1"/>
</dbReference>
<dbReference type="RefSeq" id="WP_211542594.1">
    <property type="nucleotide sequence ID" value="NZ_JAGTUK010000002.1"/>
</dbReference>
<evidence type="ECO:0000313" key="5">
    <source>
        <dbReference type="EMBL" id="MBS0024063.1"/>
    </source>
</evidence>
<dbReference type="CDD" id="cd07377">
    <property type="entry name" value="WHTH_GntR"/>
    <property type="match status" value="1"/>
</dbReference>
<name>A0ABS5IM74_9MICO</name>
<organism evidence="5 6">
    <name type="scientific">Microbacterium paraoxydans</name>
    <dbReference type="NCBI Taxonomy" id="199592"/>
    <lineage>
        <taxon>Bacteria</taxon>
        <taxon>Bacillati</taxon>
        <taxon>Actinomycetota</taxon>
        <taxon>Actinomycetes</taxon>
        <taxon>Micrococcales</taxon>
        <taxon>Microbacteriaceae</taxon>
        <taxon>Microbacterium</taxon>
    </lineage>
</organism>
<keyword evidence="1" id="KW-0805">Transcription regulation</keyword>
<dbReference type="Proteomes" id="UP000678243">
    <property type="component" value="Unassembled WGS sequence"/>
</dbReference>
<dbReference type="PRINTS" id="PR00033">
    <property type="entry name" value="HTHASNC"/>
</dbReference>
<accession>A0ABS5IM74</accession>
<dbReference type="Gene3D" id="1.10.10.10">
    <property type="entry name" value="Winged helix-like DNA-binding domain superfamily/Winged helix DNA-binding domain"/>
    <property type="match status" value="1"/>
</dbReference>
<dbReference type="InterPro" id="IPR000524">
    <property type="entry name" value="Tscrpt_reg_HTH_GntR"/>
</dbReference>
<keyword evidence="3" id="KW-0804">Transcription</keyword>
<dbReference type="PANTHER" id="PTHR43537">
    <property type="entry name" value="TRANSCRIPTIONAL REGULATOR, GNTR FAMILY"/>
    <property type="match status" value="1"/>
</dbReference>
<dbReference type="InterPro" id="IPR036388">
    <property type="entry name" value="WH-like_DNA-bd_sf"/>
</dbReference>
<evidence type="ECO:0000256" key="2">
    <source>
        <dbReference type="ARBA" id="ARBA00023125"/>
    </source>
</evidence>
<gene>
    <name evidence="5" type="ORF">KE274_08050</name>
</gene>
<dbReference type="PROSITE" id="PS50949">
    <property type="entry name" value="HTH_GNTR"/>
    <property type="match status" value="1"/>
</dbReference>
<dbReference type="SMART" id="SM00895">
    <property type="entry name" value="FCD"/>
    <property type="match status" value="1"/>
</dbReference>
<evidence type="ECO:0000259" key="4">
    <source>
        <dbReference type="PROSITE" id="PS50949"/>
    </source>
</evidence>
<dbReference type="PANTHER" id="PTHR43537:SF45">
    <property type="entry name" value="GNTR FAMILY REGULATORY PROTEIN"/>
    <property type="match status" value="1"/>
</dbReference>
<keyword evidence="2" id="KW-0238">DNA-binding</keyword>